<dbReference type="GO" id="GO:0005524">
    <property type="term" value="F:ATP binding"/>
    <property type="evidence" value="ECO:0007669"/>
    <property type="project" value="InterPro"/>
</dbReference>
<feature type="compositionally biased region" description="Basic residues" evidence="1">
    <location>
        <begin position="1"/>
        <end position="11"/>
    </location>
</feature>
<evidence type="ECO:0000256" key="1">
    <source>
        <dbReference type="SAM" id="MobiDB-lite"/>
    </source>
</evidence>
<feature type="compositionally biased region" description="Low complexity" evidence="1">
    <location>
        <begin position="221"/>
        <end position="239"/>
    </location>
</feature>
<dbReference type="InterPro" id="IPR004154">
    <property type="entry name" value="Anticodon-bd"/>
</dbReference>
<feature type="compositionally biased region" description="Low complexity" evidence="1">
    <location>
        <begin position="16"/>
        <end position="33"/>
    </location>
</feature>
<comment type="caution">
    <text evidence="3">The sequence shown here is derived from an EMBL/GenBank/DDBJ whole genome shotgun (WGS) entry which is preliminary data.</text>
</comment>
<dbReference type="AlphaFoldDB" id="A0A2P6V7I2"/>
<feature type="compositionally biased region" description="Low complexity" evidence="1">
    <location>
        <begin position="257"/>
        <end position="271"/>
    </location>
</feature>
<dbReference type="Proteomes" id="UP000239649">
    <property type="component" value="Unassembled WGS sequence"/>
</dbReference>
<protein>
    <submittedName>
        <fullName evidence="3">Proline-tRNA ligase</fullName>
    </submittedName>
</protein>
<keyword evidence="4" id="KW-1185">Reference proteome</keyword>
<dbReference type="GO" id="GO:0017101">
    <property type="term" value="C:aminoacyl-tRNA synthetase multienzyme complex"/>
    <property type="evidence" value="ECO:0007669"/>
    <property type="project" value="TreeGrafter"/>
</dbReference>
<name>A0A2P6V7I2_9CHLO</name>
<feature type="compositionally biased region" description="Basic residues" evidence="1">
    <location>
        <begin position="339"/>
        <end position="351"/>
    </location>
</feature>
<dbReference type="GO" id="GO:0004827">
    <property type="term" value="F:proline-tRNA ligase activity"/>
    <property type="evidence" value="ECO:0007669"/>
    <property type="project" value="InterPro"/>
</dbReference>
<dbReference type="SUPFAM" id="SSF52954">
    <property type="entry name" value="Class II aaRS ABD-related"/>
    <property type="match status" value="1"/>
</dbReference>
<evidence type="ECO:0000259" key="2">
    <source>
        <dbReference type="Pfam" id="PF03129"/>
    </source>
</evidence>
<dbReference type="OrthoDB" id="548194at2759"/>
<dbReference type="GO" id="GO:0006433">
    <property type="term" value="P:prolyl-tRNA aminoacylation"/>
    <property type="evidence" value="ECO:0007669"/>
    <property type="project" value="InterPro"/>
</dbReference>
<feature type="region of interest" description="Disordered" evidence="1">
    <location>
        <begin position="331"/>
        <end position="351"/>
    </location>
</feature>
<accession>A0A2P6V7I2</accession>
<feature type="region of interest" description="Disordered" evidence="1">
    <location>
        <begin position="1"/>
        <end position="63"/>
    </location>
</feature>
<evidence type="ECO:0000313" key="4">
    <source>
        <dbReference type="Proteomes" id="UP000239649"/>
    </source>
</evidence>
<dbReference type="PANTHER" id="PTHR43382">
    <property type="entry name" value="PROLYL-TRNA SYNTHETASE"/>
    <property type="match status" value="1"/>
</dbReference>
<sequence length="351" mass="37381">MTSDKAHKKGKKSAEQEAQPAEPAAAAAAADGADAARRNKKRRRPKKGSGDEPALNADEAERCKRQRHLRELALKLRAQGREYKPKRKHKPRRRVQLIIVPIVWQKRASEMKTVMLAVEKVQELLRELGVKCDTDTTTELTPGQKFRAWEEKGVMLRVELGPKEAEAGTAILARCRTAGEVADKKTVEIGPRLCQLVKQHLEEMGQVLTPPDAAGGGAGGAAEAQDAQQGAAAAAAEAGGSEEQEVQAAETANGGVASEEATTPAAAAQQPEQRRAASKRRQHASAEELEGDFAGVPLLQEPSTRKKGQKKAAAAATQDAEVAAFQALAGEEGAEGGRSGKKKKKAAHVVF</sequence>
<feature type="domain" description="Anticodon-binding" evidence="2">
    <location>
        <begin position="96"/>
        <end position="175"/>
    </location>
</feature>
<dbReference type="Pfam" id="PF03129">
    <property type="entry name" value="HGTP_anticodon"/>
    <property type="match status" value="1"/>
</dbReference>
<reference evidence="3 4" key="1">
    <citation type="journal article" date="2018" name="Plant J.">
        <title>Genome sequences of Chlorella sorokiniana UTEX 1602 and Micractinium conductrix SAG 241.80: implications to maltose excretion by a green alga.</title>
        <authorList>
            <person name="Arriola M.B."/>
            <person name="Velmurugan N."/>
            <person name="Zhang Y."/>
            <person name="Plunkett M.H."/>
            <person name="Hondzo H."/>
            <person name="Barney B.M."/>
        </authorList>
    </citation>
    <scope>NUCLEOTIDE SEQUENCE [LARGE SCALE GENOMIC DNA]</scope>
    <source>
        <strain evidence="3 4">SAG 241.80</strain>
    </source>
</reference>
<dbReference type="GO" id="GO:0005737">
    <property type="term" value="C:cytoplasm"/>
    <property type="evidence" value="ECO:0007669"/>
    <property type="project" value="InterPro"/>
</dbReference>
<dbReference type="STRING" id="554055.A0A2P6V7I2"/>
<organism evidence="3 4">
    <name type="scientific">Micractinium conductrix</name>
    <dbReference type="NCBI Taxonomy" id="554055"/>
    <lineage>
        <taxon>Eukaryota</taxon>
        <taxon>Viridiplantae</taxon>
        <taxon>Chlorophyta</taxon>
        <taxon>core chlorophytes</taxon>
        <taxon>Trebouxiophyceae</taxon>
        <taxon>Chlorellales</taxon>
        <taxon>Chlorellaceae</taxon>
        <taxon>Chlorella clade</taxon>
        <taxon>Micractinium</taxon>
    </lineage>
</organism>
<dbReference type="PANTHER" id="PTHR43382:SF2">
    <property type="entry name" value="BIFUNCTIONAL GLUTAMATE_PROLINE--TRNA LIGASE"/>
    <property type="match status" value="1"/>
</dbReference>
<dbReference type="EMBL" id="LHPF02000022">
    <property type="protein sequence ID" value="PSC70038.1"/>
    <property type="molecule type" value="Genomic_DNA"/>
</dbReference>
<dbReference type="InterPro" id="IPR036621">
    <property type="entry name" value="Anticodon-bd_dom_sf"/>
</dbReference>
<proteinExistence type="predicted"/>
<feature type="region of interest" description="Disordered" evidence="1">
    <location>
        <begin position="208"/>
        <end position="312"/>
    </location>
</feature>
<feature type="compositionally biased region" description="Basic residues" evidence="1">
    <location>
        <begin position="38"/>
        <end position="47"/>
    </location>
</feature>
<keyword evidence="3" id="KW-0436">Ligase</keyword>
<dbReference type="InterPro" id="IPR004499">
    <property type="entry name" value="Pro-tRNA-ligase_IIa_arc-type"/>
</dbReference>
<evidence type="ECO:0000313" key="3">
    <source>
        <dbReference type="EMBL" id="PSC70038.1"/>
    </source>
</evidence>
<gene>
    <name evidence="3" type="ORF">C2E20_6455</name>
</gene>
<dbReference type="Gene3D" id="3.40.50.800">
    <property type="entry name" value="Anticodon-binding domain"/>
    <property type="match status" value="1"/>
</dbReference>